<keyword evidence="2" id="KW-1185">Reference proteome</keyword>
<dbReference type="eggNOG" id="ENOG502SPPW">
    <property type="taxonomic scope" value="Eukaryota"/>
</dbReference>
<dbReference type="KEGG" id="tatv:25783860"/>
<dbReference type="InterPro" id="IPR036047">
    <property type="entry name" value="F-box-like_dom_sf"/>
</dbReference>
<name>G9P2N4_HYPAI</name>
<protein>
    <recommendedName>
        <fullName evidence="3">F-box domain-containing protein</fullName>
    </recommendedName>
</protein>
<accession>G9P2N4</accession>
<dbReference type="Proteomes" id="UP000005426">
    <property type="component" value="Unassembled WGS sequence"/>
</dbReference>
<dbReference type="EMBL" id="ABDG02000026">
    <property type="protein sequence ID" value="EHK42715.1"/>
    <property type="molecule type" value="Genomic_DNA"/>
</dbReference>
<comment type="caution">
    <text evidence="1">The sequence shown here is derived from an EMBL/GenBank/DDBJ whole genome shotgun (WGS) entry which is preliminary data.</text>
</comment>
<sequence length="418" mass="47742">MAFLLALPCELSLQITRLLGIRDKINISATCKSFRAQLLPEIFNTIRFTNNDISAASALIAVEAHGQYVKGIEFTCQCNLDDTPTAPSLLPAACRLLNGSLTPNLQTITLKYNFGLDNDYDDVYFHFWDEEDVIATRTEELQHEWRALMNETWEAVAANIFVRELVLDQLPPKWTSTYYTDAFRQFLGQLESATLNLFGFEDYIGYRTNSAPGTNSFLRNLDASFFRYMTGLKRLHIRASDPLGLEDYPPYIPLALKPGDLPLLQSLTLENCFICSELVLFLQSHAQILESLDVNECLCRYAPEYYSENLSWADFFDKIYEARPRLTQLIAGGSKAPFIREEYDEGTDDAVDHSLQQLEADSDLIAFRHMFLDTDYGSSCMDDEVDVERFHQGDDQRAYDRLMGLVKENRAGFDRKCI</sequence>
<evidence type="ECO:0000313" key="1">
    <source>
        <dbReference type="EMBL" id="EHK42715.1"/>
    </source>
</evidence>
<dbReference type="OMA" id="FHAFFNE"/>
<reference evidence="1 2" key="1">
    <citation type="journal article" date="2011" name="Genome Biol.">
        <title>Comparative genome sequence analysis underscores mycoparasitism as the ancestral life style of Trichoderma.</title>
        <authorList>
            <person name="Kubicek C.P."/>
            <person name="Herrera-Estrella A."/>
            <person name="Seidl-Seiboth V."/>
            <person name="Martinez D.A."/>
            <person name="Druzhinina I.S."/>
            <person name="Thon M."/>
            <person name="Zeilinger S."/>
            <person name="Casas-Flores S."/>
            <person name="Horwitz B.A."/>
            <person name="Mukherjee P.K."/>
            <person name="Mukherjee M."/>
            <person name="Kredics L."/>
            <person name="Alcaraz L.D."/>
            <person name="Aerts A."/>
            <person name="Antal Z."/>
            <person name="Atanasova L."/>
            <person name="Cervantes-Badillo M.G."/>
            <person name="Challacombe J."/>
            <person name="Chertkov O."/>
            <person name="McCluskey K."/>
            <person name="Coulpier F."/>
            <person name="Deshpande N."/>
            <person name="von Doehren H."/>
            <person name="Ebbole D.J."/>
            <person name="Esquivel-Naranjo E.U."/>
            <person name="Fekete E."/>
            <person name="Flipphi M."/>
            <person name="Glaser F."/>
            <person name="Gomez-Rodriguez E.Y."/>
            <person name="Gruber S."/>
            <person name="Han C."/>
            <person name="Henrissat B."/>
            <person name="Hermosa R."/>
            <person name="Hernandez-Onate M."/>
            <person name="Karaffa L."/>
            <person name="Kosti I."/>
            <person name="Le Crom S."/>
            <person name="Lindquist E."/>
            <person name="Lucas S."/>
            <person name="Luebeck M."/>
            <person name="Luebeck P.S."/>
            <person name="Margeot A."/>
            <person name="Metz B."/>
            <person name="Misra M."/>
            <person name="Nevalainen H."/>
            <person name="Omann M."/>
            <person name="Packer N."/>
            <person name="Perrone G."/>
            <person name="Uresti-Rivera E.E."/>
            <person name="Salamov A."/>
            <person name="Schmoll M."/>
            <person name="Seiboth B."/>
            <person name="Shapiro H."/>
            <person name="Sukno S."/>
            <person name="Tamayo-Ramos J.A."/>
            <person name="Tisch D."/>
            <person name="Wiest A."/>
            <person name="Wilkinson H.H."/>
            <person name="Zhang M."/>
            <person name="Coutinho P.M."/>
            <person name="Kenerley C.M."/>
            <person name="Monte E."/>
            <person name="Baker S.E."/>
            <person name="Grigoriev I.V."/>
        </authorList>
    </citation>
    <scope>NUCLEOTIDE SEQUENCE [LARGE SCALE GENOMIC DNA]</scope>
    <source>
        <strain evidence="2">ATCC 20476 / IMI 206040</strain>
    </source>
</reference>
<dbReference type="SUPFAM" id="SSF52047">
    <property type="entry name" value="RNI-like"/>
    <property type="match status" value="1"/>
</dbReference>
<evidence type="ECO:0008006" key="3">
    <source>
        <dbReference type="Google" id="ProtNLM"/>
    </source>
</evidence>
<dbReference type="OrthoDB" id="5410873at2759"/>
<dbReference type="SUPFAM" id="SSF81383">
    <property type="entry name" value="F-box domain"/>
    <property type="match status" value="1"/>
</dbReference>
<dbReference type="GeneID" id="25783860"/>
<proteinExistence type="predicted"/>
<gene>
    <name evidence="1" type="ORF">TRIATDRAFT_33384</name>
</gene>
<dbReference type="HOGENOM" id="CLU_649123_0_0_1"/>
<organism evidence="1 2">
    <name type="scientific">Hypocrea atroviridis (strain ATCC 20476 / IMI 206040)</name>
    <name type="common">Trichoderma atroviride</name>
    <dbReference type="NCBI Taxonomy" id="452589"/>
    <lineage>
        <taxon>Eukaryota</taxon>
        <taxon>Fungi</taxon>
        <taxon>Dikarya</taxon>
        <taxon>Ascomycota</taxon>
        <taxon>Pezizomycotina</taxon>
        <taxon>Sordariomycetes</taxon>
        <taxon>Hypocreomycetidae</taxon>
        <taxon>Hypocreales</taxon>
        <taxon>Hypocreaceae</taxon>
        <taxon>Trichoderma</taxon>
    </lineage>
</organism>
<evidence type="ECO:0000313" key="2">
    <source>
        <dbReference type="Proteomes" id="UP000005426"/>
    </source>
</evidence>
<dbReference type="AlphaFoldDB" id="G9P2N4"/>